<evidence type="ECO:0000313" key="10">
    <source>
        <dbReference type="Proteomes" id="UP000248817"/>
    </source>
</evidence>
<keyword evidence="4 7" id="KW-0812">Transmembrane</keyword>
<feature type="transmembrane region" description="Helical" evidence="7">
    <location>
        <begin position="537"/>
        <end position="557"/>
    </location>
</feature>
<keyword evidence="2" id="KW-0328">Glycosyltransferase</keyword>
<accession>A0A2V5IC16</accession>
<keyword evidence="10" id="KW-1185">Reference proteome</keyword>
<dbReference type="InterPro" id="IPR050321">
    <property type="entry name" value="Glycosyltr_2/OpgH_subfam"/>
</dbReference>
<evidence type="ECO:0000256" key="5">
    <source>
        <dbReference type="ARBA" id="ARBA00022989"/>
    </source>
</evidence>
<dbReference type="InterPro" id="IPR001173">
    <property type="entry name" value="Glyco_trans_2-like"/>
</dbReference>
<dbReference type="InterPro" id="IPR029044">
    <property type="entry name" value="Nucleotide-diphossugar_trans"/>
</dbReference>
<evidence type="ECO:0000256" key="2">
    <source>
        <dbReference type="ARBA" id="ARBA00022676"/>
    </source>
</evidence>
<dbReference type="PANTHER" id="PTHR43867">
    <property type="entry name" value="CELLULOSE SYNTHASE CATALYTIC SUBUNIT A [UDP-FORMING]"/>
    <property type="match status" value="1"/>
</dbReference>
<sequence length="621" mass="67777">MSTGGYSVQELPPDPRILSGLKYRGYLYYVAQTAVWTFQAYFVLRLVSVLTSPVQTWQMWVTLAIEGMFALLSRQDQLLTIASGRAPPNSPRKRLRLQGDENLPTVEVLLPCCGEPVEVILDTIRAACTLDYPVTRFRVRVLDDGGSAALRAAVTELQPTWPHLSYHSRGRQTGQVFAKSGNLNYALQTLQEKTQPEFCAIFDADSIAAPEFLRATLPHLLATPAAVLVTTRQYFYNLPRGDPFSQSRLHFYTCQNTELDLQGRAIDAGSGALFRRRAIVDAGGYPTYSFSEDWQLSLVLQGLGHATIQVQEPLQFGLVPTSLAGHIAQQSRWHIGHTQQTRVLFAPYNATLSRPMQWGIVLNGLAITGRLVALLAIFVAVPALLLTAQPLIPTTRYLKPQLILATAHVALSWLFACLQSAHTDFQSAPFAHLENTWLAGSHLLALLRFHLISPRPKKGSFVTGSTTNTSNRPAAPSRLQTLHHHLWDNGIGFSALLLGTTLVAFTRALWRGVAVSDPTTTSGTVKALLTGAAFPPMLHVTFLVVLSLVEPVVHLLAPPVFPDRKAGLAVSVSNVQAGVWQPKAEVRVACVQQRKAVGGLVGRIGVVVVGLGAVGVGVWWL</sequence>
<dbReference type="SUPFAM" id="SSF53448">
    <property type="entry name" value="Nucleotide-diphospho-sugar transferases"/>
    <property type="match status" value="1"/>
</dbReference>
<dbReference type="Gene3D" id="3.90.550.10">
    <property type="entry name" value="Spore Coat Polysaccharide Biosynthesis Protein SpsA, Chain A"/>
    <property type="match status" value="1"/>
</dbReference>
<proteinExistence type="predicted"/>
<dbReference type="EMBL" id="KZ825499">
    <property type="protein sequence ID" value="PYI31744.1"/>
    <property type="molecule type" value="Genomic_DNA"/>
</dbReference>
<dbReference type="GO" id="GO:0016757">
    <property type="term" value="F:glycosyltransferase activity"/>
    <property type="evidence" value="ECO:0007669"/>
    <property type="project" value="UniProtKB-KW"/>
</dbReference>
<feature type="transmembrane region" description="Helical" evidence="7">
    <location>
        <begin position="360"/>
        <end position="385"/>
    </location>
</feature>
<evidence type="ECO:0000256" key="1">
    <source>
        <dbReference type="ARBA" id="ARBA00004141"/>
    </source>
</evidence>
<feature type="domain" description="Glycosyltransferase 2-like" evidence="8">
    <location>
        <begin position="201"/>
        <end position="415"/>
    </location>
</feature>
<gene>
    <name evidence="9" type="ORF">BP00DRAFT_474110</name>
</gene>
<dbReference type="GO" id="GO:0016020">
    <property type="term" value="C:membrane"/>
    <property type="evidence" value="ECO:0007669"/>
    <property type="project" value="UniProtKB-SubCell"/>
</dbReference>
<evidence type="ECO:0000256" key="4">
    <source>
        <dbReference type="ARBA" id="ARBA00022692"/>
    </source>
</evidence>
<dbReference type="Pfam" id="PF13632">
    <property type="entry name" value="Glyco_trans_2_3"/>
    <property type="match status" value="1"/>
</dbReference>
<protein>
    <submittedName>
        <fullName evidence="9">Putative glycosyl transferase</fullName>
    </submittedName>
</protein>
<evidence type="ECO:0000259" key="8">
    <source>
        <dbReference type="Pfam" id="PF13632"/>
    </source>
</evidence>
<keyword evidence="6 7" id="KW-0472">Membrane</keyword>
<keyword evidence="3 9" id="KW-0808">Transferase</keyword>
<dbReference type="Proteomes" id="UP000248817">
    <property type="component" value="Unassembled WGS sequence"/>
</dbReference>
<organism evidence="9 10">
    <name type="scientific">Aspergillus indologenus CBS 114.80</name>
    <dbReference type="NCBI Taxonomy" id="1450541"/>
    <lineage>
        <taxon>Eukaryota</taxon>
        <taxon>Fungi</taxon>
        <taxon>Dikarya</taxon>
        <taxon>Ascomycota</taxon>
        <taxon>Pezizomycotina</taxon>
        <taxon>Eurotiomycetes</taxon>
        <taxon>Eurotiomycetidae</taxon>
        <taxon>Eurotiales</taxon>
        <taxon>Aspergillaceae</taxon>
        <taxon>Aspergillus</taxon>
        <taxon>Aspergillus subgen. Circumdati</taxon>
    </lineage>
</organism>
<dbReference type="AlphaFoldDB" id="A0A2V5IC16"/>
<name>A0A2V5IC16_9EURO</name>
<feature type="transmembrane region" description="Helical" evidence="7">
    <location>
        <begin position="600"/>
        <end position="620"/>
    </location>
</feature>
<evidence type="ECO:0000256" key="7">
    <source>
        <dbReference type="SAM" id="Phobius"/>
    </source>
</evidence>
<evidence type="ECO:0000256" key="6">
    <source>
        <dbReference type="ARBA" id="ARBA00023136"/>
    </source>
</evidence>
<keyword evidence="5 7" id="KW-1133">Transmembrane helix</keyword>
<dbReference type="PANTHER" id="PTHR43867:SF7">
    <property type="entry name" value="CELLULOSE SYNTHASE (EUROFUNG)"/>
    <property type="match status" value="1"/>
</dbReference>
<dbReference type="CDD" id="cd06421">
    <property type="entry name" value="CESA_CelA_like"/>
    <property type="match status" value="1"/>
</dbReference>
<evidence type="ECO:0000313" key="9">
    <source>
        <dbReference type="EMBL" id="PYI31744.1"/>
    </source>
</evidence>
<reference evidence="9 10" key="1">
    <citation type="submission" date="2018-02" db="EMBL/GenBank/DDBJ databases">
        <title>The genomes of Aspergillus section Nigri reveals drivers in fungal speciation.</title>
        <authorList>
            <consortium name="DOE Joint Genome Institute"/>
            <person name="Vesth T.C."/>
            <person name="Nybo J."/>
            <person name="Theobald S."/>
            <person name="Brandl J."/>
            <person name="Frisvad J.C."/>
            <person name="Nielsen K.F."/>
            <person name="Lyhne E.K."/>
            <person name="Kogle M.E."/>
            <person name="Kuo A."/>
            <person name="Riley R."/>
            <person name="Clum A."/>
            <person name="Nolan M."/>
            <person name="Lipzen A."/>
            <person name="Salamov A."/>
            <person name="Henrissat B."/>
            <person name="Wiebenga A."/>
            <person name="De vries R.P."/>
            <person name="Grigoriev I.V."/>
            <person name="Mortensen U.H."/>
            <person name="Andersen M.R."/>
            <person name="Baker S.E."/>
        </authorList>
    </citation>
    <scope>NUCLEOTIDE SEQUENCE [LARGE SCALE GENOMIC DNA]</scope>
    <source>
        <strain evidence="9 10">CBS 114.80</strain>
    </source>
</reference>
<evidence type="ECO:0000256" key="3">
    <source>
        <dbReference type="ARBA" id="ARBA00022679"/>
    </source>
</evidence>
<comment type="subcellular location">
    <subcellularLocation>
        <location evidence="1">Membrane</location>
        <topology evidence="1">Multi-pass membrane protein</topology>
    </subcellularLocation>
</comment>
<feature type="transmembrane region" description="Helical" evidence="7">
    <location>
        <begin position="486"/>
        <end position="510"/>
    </location>
</feature>